<evidence type="ECO:0000256" key="1">
    <source>
        <dbReference type="ARBA" id="ARBA00007227"/>
    </source>
</evidence>
<proteinExistence type="inferred from homology"/>
<keyword evidence="4" id="KW-1185">Reference proteome</keyword>
<evidence type="ECO:0000313" key="4">
    <source>
        <dbReference type="Proteomes" id="UP000677244"/>
    </source>
</evidence>
<dbReference type="InterPro" id="IPR001387">
    <property type="entry name" value="Cro/C1-type_HTH"/>
</dbReference>
<dbReference type="Pfam" id="PF01381">
    <property type="entry name" value="HTH_3"/>
    <property type="match status" value="1"/>
</dbReference>
<name>A0ABS3Z254_9BACT</name>
<accession>A0ABS3Z254</accession>
<evidence type="ECO:0000259" key="2">
    <source>
        <dbReference type="PROSITE" id="PS50943"/>
    </source>
</evidence>
<feature type="domain" description="HTH cro/C1-type" evidence="2">
    <location>
        <begin position="16"/>
        <end position="70"/>
    </location>
</feature>
<reference evidence="3 4" key="1">
    <citation type="submission" date="2021-03" db="EMBL/GenBank/DDBJ databases">
        <title>Assistant Professor.</title>
        <authorList>
            <person name="Huq M.A."/>
        </authorList>
    </citation>
    <scope>NUCLEOTIDE SEQUENCE [LARGE SCALE GENOMIC DNA]</scope>
    <source>
        <strain evidence="3 4">MAH-29</strain>
    </source>
</reference>
<dbReference type="PROSITE" id="PS50943">
    <property type="entry name" value="HTH_CROC1"/>
    <property type="match status" value="1"/>
</dbReference>
<dbReference type="RefSeq" id="WP_209142624.1">
    <property type="nucleotide sequence ID" value="NZ_JAGHKO010000011.1"/>
</dbReference>
<dbReference type="Gene3D" id="1.10.260.40">
    <property type="entry name" value="lambda repressor-like DNA-binding domains"/>
    <property type="match status" value="1"/>
</dbReference>
<evidence type="ECO:0000313" key="3">
    <source>
        <dbReference type="EMBL" id="MBO9204246.1"/>
    </source>
</evidence>
<dbReference type="PANTHER" id="PTHR43236">
    <property type="entry name" value="ANTITOXIN HIGA1"/>
    <property type="match status" value="1"/>
</dbReference>
<dbReference type="SUPFAM" id="SSF47413">
    <property type="entry name" value="lambda repressor-like DNA-binding domains"/>
    <property type="match status" value="1"/>
</dbReference>
<comment type="similarity">
    <text evidence="1">Belongs to the short-chain fatty acyl-CoA assimilation regulator (ScfR) family.</text>
</comment>
<organism evidence="3 4">
    <name type="scientific">Niastella soli</name>
    <dbReference type="NCBI Taxonomy" id="2821487"/>
    <lineage>
        <taxon>Bacteria</taxon>
        <taxon>Pseudomonadati</taxon>
        <taxon>Bacteroidota</taxon>
        <taxon>Chitinophagia</taxon>
        <taxon>Chitinophagales</taxon>
        <taxon>Chitinophagaceae</taxon>
        <taxon>Niastella</taxon>
    </lineage>
</organism>
<dbReference type="EMBL" id="JAGHKO010000011">
    <property type="protein sequence ID" value="MBO9204246.1"/>
    <property type="molecule type" value="Genomic_DNA"/>
</dbReference>
<dbReference type="InterPro" id="IPR010982">
    <property type="entry name" value="Lambda_DNA-bd_dom_sf"/>
</dbReference>
<dbReference type="SMART" id="SM00530">
    <property type="entry name" value="HTH_XRE"/>
    <property type="match status" value="1"/>
</dbReference>
<dbReference type="InterPro" id="IPR052345">
    <property type="entry name" value="Rad_response_metalloprotease"/>
</dbReference>
<dbReference type="InterPro" id="IPR010359">
    <property type="entry name" value="IrrE_HExxH"/>
</dbReference>
<dbReference type="Proteomes" id="UP000677244">
    <property type="component" value="Unassembled WGS sequence"/>
</dbReference>
<dbReference type="CDD" id="cd00093">
    <property type="entry name" value="HTH_XRE"/>
    <property type="match status" value="1"/>
</dbReference>
<dbReference type="Pfam" id="PF06114">
    <property type="entry name" value="Peptidase_M78"/>
    <property type="match status" value="1"/>
</dbReference>
<gene>
    <name evidence="3" type="ORF">J7I42_28420</name>
</gene>
<dbReference type="PANTHER" id="PTHR43236:SF1">
    <property type="entry name" value="BLL7220 PROTEIN"/>
    <property type="match status" value="1"/>
</dbReference>
<sequence>MISENESIRLIFGLKVRSLRQEKGLSYQQLADKTGLSLSYVHDIETGKKFPKSDKIIMLAKTLGVDYDYLVSLRASKKLQPIIDLINSDFINAIPWEHFGLTPAALLDLFSNTPDKVTAFISTLLQISRSYQLSKESFYKAALRSYQHLRDNYFEEIEEAVQQFRAQYDLEEMIPVEEDRLTTILLRFGIRINKKKMGSMEALTTLRSYYSLKTKTLFLNKGLSKAQELFLIARELGFQFQTLTDRPYDTVNNHSSSFDTMLNNFKASYFAVALLMPEEHFTEDIKRIITQSKWSPKSWADLIAFYNVTPEMMMQRLTNILPKHFGIENLFFLRMNGNKEENRFEMTKELHLSQLHNPYANALHEHYCHRWVSIKSIKRVAELVKNKKYRAPIIEAQISEYWQTHNKYLCISIAKPAVKEETDAVSVTIGLLIDQKLQYTMPFVKDPAIPAYMVHTTCERCGIMDCKERAAAPSVIIEMENEKKKELAMQLLDSI</sequence>
<protein>
    <submittedName>
        <fullName evidence="3">Helix-turn-helix domain-containing protein</fullName>
    </submittedName>
</protein>
<comment type="caution">
    <text evidence="3">The sequence shown here is derived from an EMBL/GenBank/DDBJ whole genome shotgun (WGS) entry which is preliminary data.</text>
</comment>